<proteinExistence type="predicted"/>
<dbReference type="EMBL" id="AP025628">
    <property type="protein sequence ID" value="BDG59636.1"/>
    <property type="molecule type" value="Genomic_DNA"/>
</dbReference>
<keyword evidence="2" id="KW-1185">Reference proteome</keyword>
<protein>
    <submittedName>
        <fullName evidence="1">Uncharacterized protein</fullName>
    </submittedName>
</protein>
<accession>A0AA35CLR3</accession>
<sequence length="74" mass="8250">MRNVQGIEFAAHPLAYRYGGMTALAGAALAAQIRALGFVVEELVRRVEANDGRRRQVHASLQARRLRLMNMTEV</sequence>
<gene>
    <name evidence="1" type="ORF">caldi_07260</name>
</gene>
<dbReference type="Proteomes" id="UP001163687">
    <property type="component" value="Chromosome"/>
</dbReference>
<reference evidence="1" key="1">
    <citation type="submission" date="2022-03" db="EMBL/GenBank/DDBJ databases">
        <title>Complete genome sequence of Caldinitratiruptor microaerophilus.</title>
        <authorList>
            <person name="Mukaiyama R."/>
            <person name="Nishiyama T."/>
            <person name="Ueda K."/>
        </authorList>
    </citation>
    <scope>NUCLEOTIDE SEQUENCE</scope>
    <source>
        <strain evidence="1">JCM 16183</strain>
    </source>
</reference>
<dbReference type="KEGG" id="cmic:caldi_07260"/>
<dbReference type="AlphaFoldDB" id="A0AA35CLR3"/>
<name>A0AA35CLR3_9FIRM</name>
<dbReference type="RefSeq" id="WP_264843748.1">
    <property type="nucleotide sequence ID" value="NZ_AP025628.1"/>
</dbReference>
<organism evidence="1 2">
    <name type="scientific">Caldinitratiruptor microaerophilus</name>
    <dbReference type="NCBI Taxonomy" id="671077"/>
    <lineage>
        <taxon>Bacteria</taxon>
        <taxon>Bacillati</taxon>
        <taxon>Bacillota</taxon>
        <taxon>Clostridia</taxon>
        <taxon>Eubacteriales</taxon>
        <taxon>Symbiobacteriaceae</taxon>
        <taxon>Caldinitratiruptor</taxon>
    </lineage>
</organism>
<evidence type="ECO:0000313" key="1">
    <source>
        <dbReference type="EMBL" id="BDG59636.1"/>
    </source>
</evidence>
<evidence type="ECO:0000313" key="2">
    <source>
        <dbReference type="Proteomes" id="UP001163687"/>
    </source>
</evidence>